<organism evidence="2 3">
    <name type="scientific">Coccomyxa viridis</name>
    <dbReference type="NCBI Taxonomy" id="1274662"/>
    <lineage>
        <taxon>Eukaryota</taxon>
        <taxon>Viridiplantae</taxon>
        <taxon>Chlorophyta</taxon>
        <taxon>core chlorophytes</taxon>
        <taxon>Trebouxiophyceae</taxon>
        <taxon>Trebouxiophyceae incertae sedis</taxon>
        <taxon>Coccomyxaceae</taxon>
        <taxon>Coccomyxa</taxon>
    </lineage>
</organism>
<evidence type="ECO:0000313" key="3">
    <source>
        <dbReference type="Proteomes" id="UP001497392"/>
    </source>
</evidence>
<keyword evidence="1" id="KW-0732">Signal</keyword>
<evidence type="ECO:0000313" key="2">
    <source>
        <dbReference type="EMBL" id="CAL5229556.1"/>
    </source>
</evidence>
<protein>
    <submittedName>
        <fullName evidence="2">G12906 protein</fullName>
    </submittedName>
</protein>
<comment type="caution">
    <text evidence="2">The sequence shown here is derived from an EMBL/GenBank/DDBJ whole genome shotgun (WGS) entry which is preliminary data.</text>
</comment>
<accession>A0ABP1GFN0</accession>
<sequence length="305" mass="35517">MRLIFTSLLYACALLHARAQELCDLEPFLERSVDGLPPCKTCFFPTYPHINNINVSDYKPMDMSHQWFFFHGDSTLRQYWGEFFSFIHKTQAMGYAELKHHSRHECPDQPRNPYVPPPYDGTPCYLNEKTCSTFYNDTGMGKAINITYDWKHLIYEDYDRWLYNGWMKEKSGPDILFVSPGLHDCYHDPDQFEHHARNLRHLVEHLARLPQTVVYVDMNPTTWGANKRKTLKCVFYVNAAGHALAKEFGMLMFSRQTMIVSGDQKAEDGTFPMHQADEIVATEIRYMLAWLGCILEHRRAGTLTA</sequence>
<proteinExistence type="predicted"/>
<feature type="signal peptide" evidence="1">
    <location>
        <begin position="1"/>
        <end position="19"/>
    </location>
</feature>
<evidence type="ECO:0000256" key="1">
    <source>
        <dbReference type="SAM" id="SignalP"/>
    </source>
</evidence>
<keyword evidence="3" id="KW-1185">Reference proteome</keyword>
<gene>
    <name evidence="2" type="primary">g12906</name>
    <name evidence="2" type="ORF">VP750_LOCUS11462</name>
</gene>
<name>A0ABP1GFN0_9CHLO</name>
<feature type="chain" id="PRO_5045239666" evidence="1">
    <location>
        <begin position="20"/>
        <end position="305"/>
    </location>
</feature>
<reference evidence="2 3" key="1">
    <citation type="submission" date="2024-06" db="EMBL/GenBank/DDBJ databases">
        <authorList>
            <person name="Kraege A."/>
            <person name="Thomma B."/>
        </authorList>
    </citation>
    <scope>NUCLEOTIDE SEQUENCE [LARGE SCALE GENOMIC DNA]</scope>
</reference>
<dbReference type="SUPFAM" id="SSF52266">
    <property type="entry name" value="SGNH hydrolase"/>
    <property type="match status" value="1"/>
</dbReference>
<dbReference type="EMBL" id="CAXHTA020000021">
    <property type="protein sequence ID" value="CAL5229556.1"/>
    <property type="molecule type" value="Genomic_DNA"/>
</dbReference>
<dbReference type="Proteomes" id="UP001497392">
    <property type="component" value="Unassembled WGS sequence"/>
</dbReference>